<proteinExistence type="predicted"/>
<dbReference type="AlphaFoldDB" id="A0A166BXE0"/>
<name>A0A166BXE0_9AGAM</name>
<evidence type="ECO:0000313" key="3">
    <source>
        <dbReference type="Proteomes" id="UP000076532"/>
    </source>
</evidence>
<dbReference type="OrthoDB" id="3364747at2759"/>
<keyword evidence="3" id="KW-1185">Reference proteome</keyword>
<protein>
    <submittedName>
        <fullName evidence="2">Uncharacterized protein</fullName>
    </submittedName>
</protein>
<organism evidence="2 3">
    <name type="scientific">Athelia psychrophila</name>
    <dbReference type="NCBI Taxonomy" id="1759441"/>
    <lineage>
        <taxon>Eukaryota</taxon>
        <taxon>Fungi</taxon>
        <taxon>Dikarya</taxon>
        <taxon>Basidiomycota</taxon>
        <taxon>Agaricomycotina</taxon>
        <taxon>Agaricomycetes</taxon>
        <taxon>Agaricomycetidae</taxon>
        <taxon>Atheliales</taxon>
        <taxon>Atheliaceae</taxon>
        <taxon>Athelia</taxon>
    </lineage>
</organism>
<reference evidence="2 3" key="1">
    <citation type="journal article" date="2016" name="Mol. Biol. Evol.">
        <title>Comparative Genomics of Early-Diverging Mushroom-Forming Fungi Provides Insights into the Origins of Lignocellulose Decay Capabilities.</title>
        <authorList>
            <person name="Nagy L.G."/>
            <person name="Riley R."/>
            <person name="Tritt A."/>
            <person name="Adam C."/>
            <person name="Daum C."/>
            <person name="Floudas D."/>
            <person name="Sun H."/>
            <person name="Yadav J.S."/>
            <person name="Pangilinan J."/>
            <person name="Larsson K.H."/>
            <person name="Matsuura K."/>
            <person name="Barry K."/>
            <person name="Labutti K."/>
            <person name="Kuo R."/>
            <person name="Ohm R.A."/>
            <person name="Bhattacharya S.S."/>
            <person name="Shirouzu T."/>
            <person name="Yoshinaga Y."/>
            <person name="Martin F.M."/>
            <person name="Grigoriev I.V."/>
            <person name="Hibbett D.S."/>
        </authorList>
    </citation>
    <scope>NUCLEOTIDE SEQUENCE [LARGE SCALE GENOMIC DNA]</scope>
    <source>
        <strain evidence="2 3">CBS 109695</strain>
    </source>
</reference>
<evidence type="ECO:0000256" key="1">
    <source>
        <dbReference type="SAM" id="MobiDB-lite"/>
    </source>
</evidence>
<feature type="region of interest" description="Disordered" evidence="1">
    <location>
        <begin position="31"/>
        <end position="52"/>
    </location>
</feature>
<sequence length="52" mass="5819">MPDSQHPDVAAKLKQIAKEAKLEEKHVAHALKDIQSTEKTDGKAAKVRRHHP</sequence>
<dbReference type="EMBL" id="KV417638">
    <property type="protein sequence ID" value="KZP13070.1"/>
    <property type="molecule type" value="Genomic_DNA"/>
</dbReference>
<dbReference type="Proteomes" id="UP000076532">
    <property type="component" value="Unassembled WGS sequence"/>
</dbReference>
<feature type="compositionally biased region" description="Basic and acidic residues" evidence="1">
    <location>
        <begin position="31"/>
        <end position="44"/>
    </location>
</feature>
<gene>
    <name evidence="2" type="ORF">FIBSPDRAFT_869685</name>
</gene>
<evidence type="ECO:0000313" key="2">
    <source>
        <dbReference type="EMBL" id="KZP13070.1"/>
    </source>
</evidence>
<accession>A0A166BXE0</accession>